<evidence type="ECO:0000256" key="2">
    <source>
        <dbReference type="ARBA" id="ARBA00008789"/>
    </source>
</evidence>
<sequence>GLGFYIDSLFYMSYPLGTISMNPEDPLLTARIRDRVRNTNRQTLRQSILRIGEIEGHHGNRPYNIFMDSVIFMVTLLEIFVVIFIAITHFHHAMGLTALAMLFPILLNFVGVIYFLSDKDERKELEKVGCSKWLTDLLQVPILGPVFTAFQVMGISCGCTSHENYERIEASALKLRQAVGFFSAAPEALVQLTTLLTMEEPGGNSSVHGH</sequence>
<evidence type="ECO:0000256" key="1">
    <source>
        <dbReference type="ARBA" id="ARBA00004141"/>
    </source>
</evidence>
<evidence type="ECO:0000256" key="3">
    <source>
        <dbReference type="ARBA" id="ARBA00022692"/>
    </source>
</evidence>
<keyword evidence="5 6" id="KW-0472">Membrane</keyword>
<comment type="caution">
    <text evidence="6">Lacks conserved residue(s) required for the propagation of feature annotation.</text>
</comment>
<feature type="non-terminal residue" evidence="7">
    <location>
        <position position="210"/>
    </location>
</feature>
<comment type="subcellular location">
    <subcellularLocation>
        <location evidence="1 6">Membrane</location>
        <topology evidence="1 6">Multi-pass membrane protein</topology>
    </subcellularLocation>
</comment>
<comment type="caution">
    <text evidence="7">The sequence shown here is derived from an EMBL/GenBank/DDBJ whole genome shotgun (WGS) entry which is preliminary data.</text>
</comment>
<feature type="transmembrane region" description="Helical" evidence="6">
    <location>
        <begin position="96"/>
        <end position="117"/>
    </location>
</feature>
<dbReference type="Proteomes" id="UP000708208">
    <property type="component" value="Unassembled WGS sequence"/>
</dbReference>
<feature type="non-terminal residue" evidence="7">
    <location>
        <position position="1"/>
    </location>
</feature>
<dbReference type="AlphaFoldDB" id="A0A8J2KCF0"/>
<evidence type="ECO:0000256" key="4">
    <source>
        <dbReference type="ARBA" id="ARBA00022989"/>
    </source>
</evidence>
<accession>A0A8J2KCF0</accession>
<reference evidence="7" key="1">
    <citation type="submission" date="2021-06" db="EMBL/GenBank/DDBJ databases">
        <authorList>
            <person name="Hodson N. C."/>
            <person name="Mongue J. A."/>
            <person name="Jaron S. K."/>
        </authorList>
    </citation>
    <scope>NUCLEOTIDE SEQUENCE</scope>
</reference>
<evidence type="ECO:0000313" key="8">
    <source>
        <dbReference type="Proteomes" id="UP000708208"/>
    </source>
</evidence>
<evidence type="ECO:0000256" key="5">
    <source>
        <dbReference type="ARBA" id="ARBA00023136"/>
    </source>
</evidence>
<evidence type="ECO:0000256" key="6">
    <source>
        <dbReference type="RuleBase" id="RU910716"/>
    </source>
</evidence>
<feature type="transmembrane region" description="Helical" evidence="6">
    <location>
        <begin position="70"/>
        <end position="90"/>
    </location>
</feature>
<protein>
    <recommendedName>
        <fullName evidence="6">XK-related protein</fullName>
    </recommendedName>
</protein>
<comment type="similarity">
    <text evidence="2 6">Belongs to the XK family.</text>
</comment>
<evidence type="ECO:0000313" key="7">
    <source>
        <dbReference type="EMBL" id="CAG7786188.1"/>
    </source>
</evidence>
<dbReference type="GO" id="GO:0005886">
    <property type="term" value="C:plasma membrane"/>
    <property type="evidence" value="ECO:0007669"/>
    <property type="project" value="UniProtKB-ARBA"/>
</dbReference>
<proteinExistence type="inferred from homology"/>
<keyword evidence="3 6" id="KW-0812">Transmembrane</keyword>
<dbReference type="Pfam" id="PF09815">
    <property type="entry name" value="XK-related"/>
    <property type="match status" value="1"/>
</dbReference>
<keyword evidence="4 6" id="KW-1133">Transmembrane helix</keyword>
<keyword evidence="8" id="KW-1185">Reference proteome</keyword>
<dbReference type="OrthoDB" id="8269177at2759"/>
<gene>
    <name evidence="7" type="ORF">AFUS01_LOCUS24770</name>
</gene>
<organism evidence="7 8">
    <name type="scientific">Allacma fusca</name>
    <dbReference type="NCBI Taxonomy" id="39272"/>
    <lineage>
        <taxon>Eukaryota</taxon>
        <taxon>Metazoa</taxon>
        <taxon>Ecdysozoa</taxon>
        <taxon>Arthropoda</taxon>
        <taxon>Hexapoda</taxon>
        <taxon>Collembola</taxon>
        <taxon>Symphypleona</taxon>
        <taxon>Sminthuridae</taxon>
        <taxon>Allacma</taxon>
    </lineage>
</organism>
<dbReference type="EMBL" id="CAJVCH010312370">
    <property type="protein sequence ID" value="CAG7786188.1"/>
    <property type="molecule type" value="Genomic_DNA"/>
</dbReference>
<name>A0A8J2KCF0_9HEXA</name>
<dbReference type="InterPro" id="IPR018629">
    <property type="entry name" value="XK-rel"/>
</dbReference>